<dbReference type="PANTHER" id="PTHR33921:SF16">
    <property type="entry name" value="CALVIN CYCLE PROTEIN CP12-3, CHLOROPLASTIC"/>
    <property type="match status" value="1"/>
</dbReference>
<feature type="domain" description="CP12" evidence="2">
    <location>
        <begin position="66"/>
        <end position="135"/>
    </location>
</feature>
<dbReference type="InterPro" id="IPR039314">
    <property type="entry name" value="CP12-like"/>
</dbReference>
<dbReference type="Pfam" id="PF02672">
    <property type="entry name" value="CP12"/>
    <property type="match status" value="1"/>
</dbReference>
<name>A9P0H0_PICSI</name>
<feature type="disulfide bond" evidence="1">
    <location>
        <begin position="121"/>
        <end position="130"/>
    </location>
</feature>
<reference evidence="3" key="1">
    <citation type="journal article" date="2008" name="BMC Genomics">
        <title>A conifer genomics resource of 200,000 spruce (Picea spp.) ESTs and 6,464 high-quality, sequence-finished full-length cDNAs for Sitka spruce (Picea sitchensis).</title>
        <authorList>
            <person name="Ralph S.G."/>
            <person name="Chun H.J."/>
            <person name="Kolosova N."/>
            <person name="Cooper D."/>
            <person name="Oddy C."/>
            <person name="Ritland C.E."/>
            <person name="Kirkpatrick R."/>
            <person name="Moore R."/>
            <person name="Barber S."/>
            <person name="Holt R.A."/>
            <person name="Jones S.J."/>
            <person name="Marra M.A."/>
            <person name="Douglas C.J."/>
            <person name="Ritland K."/>
            <person name="Bohlmann J."/>
        </authorList>
    </citation>
    <scope>NUCLEOTIDE SEQUENCE</scope>
    <source>
        <tissue evidence="3">Green portion of the leader tissue</tissue>
    </source>
</reference>
<organism evidence="3">
    <name type="scientific">Picea sitchensis</name>
    <name type="common">Sitka spruce</name>
    <name type="synonym">Pinus sitchensis</name>
    <dbReference type="NCBI Taxonomy" id="3332"/>
    <lineage>
        <taxon>Eukaryota</taxon>
        <taxon>Viridiplantae</taxon>
        <taxon>Streptophyta</taxon>
        <taxon>Embryophyta</taxon>
        <taxon>Tracheophyta</taxon>
        <taxon>Spermatophyta</taxon>
        <taxon>Pinopsida</taxon>
        <taxon>Pinidae</taxon>
        <taxon>Conifers I</taxon>
        <taxon>Pinales</taxon>
        <taxon>Pinaceae</taxon>
        <taxon>Picea</taxon>
    </lineage>
</organism>
<dbReference type="PANTHER" id="PTHR33921">
    <property type="entry name" value="CALVIN CYCLE PROTEIN CP12-2, CHLOROPLASTIC"/>
    <property type="match status" value="1"/>
</dbReference>
<feature type="disulfide bond" evidence="1">
    <location>
        <begin position="81"/>
        <end position="90"/>
    </location>
</feature>
<keyword evidence="1" id="KW-1015">Disulfide bond</keyword>
<sequence>MASSLNFIFAVSGSYFKPFPGIANPNSGLGSSCKMSPILRAHRNCPPGVSRAVPKFKGTYVREQKLSDLIVEKVGEAQEVCQGNESSDECRVAWDEVEEVSQAKAHLRQRSQKDDPLEAYCKENPETDECRIYED</sequence>
<dbReference type="AlphaFoldDB" id="A9P0H0"/>
<dbReference type="GO" id="GO:0080153">
    <property type="term" value="P:negative regulation of reductive pentose-phosphate cycle"/>
    <property type="evidence" value="ECO:0007669"/>
    <property type="project" value="TreeGrafter"/>
</dbReference>
<proteinExistence type="evidence at transcript level"/>
<evidence type="ECO:0000259" key="2">
    <source>
        <dbReference type="SMART" id="SM01093"/>
    </source>
</evidence>
<evidence type="ECO:0000313" key="3">
    <source>
        <dbReference type="EMBL" id="ABK26381.1"/>
    </source>
</evidence>
<dbReference type="EMBL" id="EF087126">
    <property type="protein sequence ID" value="ABK26381.1"/>
    <property type="molecule type" value="mRNA"/>
</dbReference>
<protein>
    <recommendedName>
        <fullName evidence="2">CP12 domain-containing protein</fullName>
    </recommendedName>
</protein>
<accession>A9P0H0</accession>
<dbReference type="SMART" id="SM01093">
    <property type="entry name" value="CP12"/>
    <property type="match status" value="1"/>
</dbReference>
<dbReference type="GO" id="GO:0009507">
    <property type="term" value="C:chloroplast"/>
    <property type="evidence" value="ECO:0007669"/>
    <property type="project" value="TreeGrafter"/>
</dbReference>
<evidence type="ECO:0000256" key="1">
    <source>
        <dbReference type="PIRSR" id="PIRSR639314-50"/>
    </source>
</evidence>
<dbReference type="InterPro" id="IPR003823">
    <property type="entry name" value="CP12_dom"/>
</dbReference>